<protein>
    <submittedName>
        <fullName evidence="3">Uncharacterized protein</fullName>
    </submittedName>
</protein>
<dbReference type="Proteomes" id="UP000541610">
    <property type="component" value="Unassembled WGS sequence"/>
</dbReference>
<organism evidence="3 4">
    <name type="scientific">Perkinsus olseni</name>
    <name type="common">Perkinsus atlanticus</name>
    <dbReference type="NCBI Taxonomy" id="32597"/>
    <lineage>
        <taxon>Eukaryota</taxon>
        <taxon>Sar</taxon>
        <taxon>Alveolata</taxon>
        <taxon>Perkinsozoa</taxon>
        <taxon>Perkinsea</taxon>
        <taxon>Perkinsida</taxon>
        <taxon>Perkinsidae</taxon>
        <taxon>Perkinsus</taxon>
    </lineage>
</organism>
<reference evidence="3 4" key="1">
    <citation type="submission" date="2020-04" db="EMBL/GenBank/DDBJ databases">
        <title>Perkinsus olseni comparative genomics.</title>
        <authorList>
            <person name="Bogema D.R."/>
        </authorList>
    </citation>
    <scope>NUCLEOTIDE SEQUENCE [LARGE SCALE GENOMIC DNA]</scope>
    <source>
        <strain evidence="3">00978-12</strain>
    </source>
</reference>
<name>A0A7J6NM82_PEROL</name>
<gene>
    <name evidence="3" type="ORF">FOZ60_007310</name>
</gene>
<dbReference type="AlphaFoldDB" id="A0A7J6NM82"/>
<feature type="compositionally biased region" description="Basic and acidic residues" evidence="1">
    <location>
        <begin position="182"/>
        <end position="192"/>
    </location>
</feature>
<feature type="transmembrane region" description="Helical" evidence="2">
    <location>
        <begin position="108"/>
        <end position="134"/>
    </location>
</feature>
<evidence type="ECO:0000256" key="2">
    <source>
        <dbReference type="SAM" id="Phobius"/>
    </source>
</evidence>
<keyword evidence="2" id="KW-0812">Transmembrane</keyword>
<keyword evidence="2" id="KW-1133">Transmembrane helix</keyword>
<comment type="caution">
    <text evidence="3">The sequence shown here is derived from an EMBL/GenBank/DDBJ whole genome shotgun (WGS) entry which is preliminary data.</text>
</comment>
<evidence type="ECO:0000256" key="1">
    <source>
        <dbReference type="SAM" id="MobiDB-lite"/>
    </source>
</evidence>
<dbReference type="OrthoDB" id="10369383at2759"/>
<evidence type="ECO:0000313" key="3">
    <source>
        <dbReference type="EMBL" id="KAF4684786.1"/>
    </source>
</evidence>
<sequence length="431" mass="47428">MALFSAKNGGVGLSSPMMDHMLALDALVEEDSRILEVIGSSSTSVITPFTTTPSFPPGLGGPLEGPVGDRRVPEGVVRNTVKLLAGRGGNIRLGKFLSEYERKFGSNFVALFFLIIMMMLMIVVVFSAVVLSSSPEKRLVRKRRREDASADERKWYFAFSAERLGEMVEKAFAEYEGEEDEKAPPERLKGRISDGSGTTAGMPLMKTIGDATRGKIVEHEDEEKEDFFEGVKGSLSGGRGTSYGAEFLGKMVDDAIEKEFAEGDDEGETAPEQKLNLLQILFKEDTLVEAGVLSSGLYVADIRANSGKVGILVVDLSASLSAPRVELRYQAERCAPDWSGGLLLSPFYSPRGKWYRVASRGVDGMLSRMQKSFERSGMSLDGRNFTHSTMFIGKDTLERRDDDGKLYIDFARKGGVHGDYYRILLEASRRK</sequence>
<proteinExistence type="predicted"/>
<keyword evidence="2" id="KW-0472">Membrane</keyword>
<accession>A0A7J6NM82</accession>
<dbReference type="EMBL" id="JABANP010000293">
    <property type="protein sequence ID" value="KAF4684786.1"/>
    <property type="molecule type" value="Genomic_DNA"/>
</dbReference>
<feature type="region of interest" description="Disordered" evidence="1">
    <location>
        <begin position="176"/>
        <end position="196"/>
    </location>
</feature>
<evidence type="ECO:0000313" key="4">
    <source>
        <dbReference type="Proteomes" id="UP000541610"/>
    </source>
</evidence>